<sequence>MSDRLITLTHDELRAAAAVLDAHKAAGTTTIGALAWAIRAVNVARTPAPAADCTDCQRHDGTCPGHLPRAVRQ</sequence>
<keyword evidence="2" id="KW-1185">Reference proteome</keyword>
<dbReference type="RefSeq" id="YP_009953544.1">
    <property type="nucleotide sequence ID" value="NC_051623.1"/>
</dbReference>
<gene>
    <name evidence="1" type="primary">51</name>
    <name evidence="1" type="ORF">SEA_MARSHAWN_51</name>
</gene>
<protein>
    <submittedName>
        <fullName evidence="1">Uncharacterized protein</fullName>
    </submittedName>
</protein>
<name>A0A5P8D735_9CAUD</name>
<dbReference type="KEGG" id="vg:60325019"/>
<accession>A0A5P8D735</accession>
<dbReference type="Proteomes" id="UP000325974">
    <property type="component" value="Segment"/>
</dbReference>
<dbReference type="InterPro" id="IPR057391">
    <property type="entry name" value="Zn-bd_phage_4"/>
</dbReference>
<dbReference type="EMBL" id="MN284895">
    <property type="protein sequence ID" value="QFP94837.1"/>
    <property type="molecule type" value="Genomic_DNA"/>
</dbReference>
<evidence type="ECO:0000313" key="1">
    <source>
        <dbReference type="EMBL" id="QFP94837.1"/>
    </source>
</evidence>
<reference evidence="1 2" key="1">
    <citation type="submission" date="2019-08" db="EMBL/GenBank/DDBJ databases">
        <authorList>
            <person name="Tisher V."/>
            <person name="Wilcox J."/>
            <person name="Boggs D."/>
            <person name="Byrne M."/>
            <person name="Copriviza J."/>
            <person name="deSilva C."/>
            <person name="Devereaux C."/>
            <person name="Hart C."/>
            <person name="Holyfield W."/>
            <person name="Sciammas C."/>
            <person name="Splaine-Duchscherer K."/>
            <person name="Bonilla C."/>
            <person name="Ettinger A.-S.H."/>
            <person name="Ettinger W.F."/>
            <person name="Haydock J."/>
            <person name="Anders K.R."/>
            <person name="Garlena R.A."/>
            <person name="Russell D.A."/>
            <person name="Pope W.H."/>
            <person name="Jacobs-Sera D."/>
            <person name="Hatfull G.F."/>
        </authorList>
    </citation>
    <scope>NUCLEOTIDE SEQUENCE [LARGE SCALE GENOMIC DNA]</scope>
</reference>
<organism evidence="1 2">
    <name type="scientific">Mycobacterium phage Marshawn</name>
    <dbReference type="NCBI Taxonomy" id="2652423"/>
    <lineage>
        <taxon>Viruses</taxon>
        <taxon>Duplodnaviria</taxon>
        <taxon>Heunggongvirae</taxon>
        <taxon>Uroviricota</taxon>
        <taxon>Caudoviricetes</taxon>
        <taxon>Weiservirinae</taxon>
        <taxon>Anayavirus</taxon>
        <taxon>Anayavirus marshawn</taxon>
    </lineage>
</organism>
<proteinExistence type="predicted"/>
<evidence type="ECO:0000313" key="2">
    <source>
        <dbReference type="Proteomes" id="UP000325974"/>
    </source>
</evidence>
<dbReference type="Pfam" id="PF24128">
    <property type="entry name" value="Phage_zn_bind_4"/>
    <property type="match status" value="1"/>
</dbReference>
<dbReference type="GeneID" id="60325019"/>